<reference evidence="3 4" key="1">
    <citation type="submission" date="2021-06" db="EMBL/GenBank/DDBJ databases">
        <authorList>
            <person name="Kallberg Y."/>
            <person name="Tangrot J."/>
            <person name="Rosling A."/>
        </authorList>
    </citation>
    <scope>NUCLEOTIDE SEQUENCE [LARGE SCALE GENOMIC DNA]</scope>
    <source>
        <strain evidence="3 4">120-4 pot B 10/14</strain>
    </source>
</reference>
<feature type="region of interest" description="Disordered" evidence="1">
    <location>
        <begin position="113"/>
        <end position="160"/>
    </location>
</feature>
<evidence type="ECO:0000259" key="2">
    <source>
        <dbReference type="Pfam" id="PF20713"/>
    </source>
</evidence>
<comment type="caution">
    <text evidence="3">The sequence shown here is derived from an EMBL/GenBank/DDBJ whole genome shotgun (WGS) entry which is preliminary data.</text>
</comment>
<proteinExistence type="predicted"/>
<sequence>MVALALLGGLALLGSGAFWTRGWFVESSVIAGSFMVAIRSQVNADVMFPLRGEAVVRLYALQFSDDSLSLEEIERLFYRQLNLIEKDLEVSEIARKKACELLRTKKDDIKKVEKMWGQQDQRSTLRDRTNDIPVPSGSETVAASAAPSKKRKTSVEEGAASSDRQLELPLKFGHVKLEELNLSHKLELPKLIRDYLTKNKMPNKGPEGDVQKWFNGLMKEMSSLWTMVTAADTHNSCYLSGYKPDISVVGSEEAELCVFDPSKVYTLLELKRIKTGSGLTDEDK</sequence>
<dbReference type="InterPro" id="IPR049229">
    <property type="entry name" value="DUF6826"/>
</dbReference>
<accession>A0ABN7VD87</accession>
<organism evidence="3 4">
    <name type="scientific">Gigaspora margarita</name>
    <dbReference type="NCBI Taxonomy" id="4874"/>
    <lineage>
        <taxon>Eukaryota</taxon>
        <taxon>Fungi</taxon>
        <taxon>Fungi incertae sedis</taxon>
        <taxon>Mucoromycota</taxon>
        <taxon>Glomeromycotina</taxon>
        <taxon>Glomeromycetes</taxon>
        <taxon>Diversisporales</taxon>
        <taxon>Gigasporaceae</taxon>
        <taxon>Gigaspora</taxon>
    </lineage>
</organism>
<evidence type="ECO:0000256" key="1">
    <source>
        <dbReference type="SAM" id="MobiDB-lite"/>
    </source>
</evidence>
<protein>
    <submittedName>
        <fullName evidence="3">3744_t:CDS:1</fullName>
    </submittedName>
</protein>
<dbReference type="Proteomes" id="UP000789901">
    <property type="component" value="Unassembled WGS sequence"/>
</dbReference>
<dbReference type="EMBL" id="CAJVQB010012935">
    <property type="protein sequence ID" value="CAG8758897.1"/>
    <property type="molecule type" value="Genomic_DNA"/>
</dbReference>
<evidence type="ECO:0000313" key="4">
    <source>
        <dbReference type="Proteomes" id="UP000789901"/>
    </source>
</evidence>
<evidence type="ECO:0000313" key="3">
    <source>
        <dbReference type="EMBL" id="CAG8758897.1"/>
    </source>
</evidence>
<feature type="domain" description="DUF6826" evidence="2">
    <location>
        <begin position="207"/>
        <end position="284"/>
    </location>
</feature>
<dbReference type="Pfam" id="PF20713">
    <property type="entry name" value="DUF6826"/>
    <property type="match status" value="1"/>
</dbReference>
<name>A0ABN7VD87_GIGMA</name>
<gene>
    <name evidence="3" type="ORF">GMARGA_LOCUS17241</name>
</gene>
<keyword evidence="4" id="KW-1185">Reference proteome</keyword>
<feature type="non-terminal residue" evidence="3">
    <location>
        <position position="284"/>
    </location>
</feature>